<name>A0A238X840_9PSEU</name>
<reference evidence="1 2" key="1">
    <citation type="submission" date="2017-06" db="EMBL/GenBank/DDBJ databases">
        <authorList>
            <person name="Kim H.J."/>
            <person name="Triplett B.A."/>
        </authorList>
    </citation>
    <scope>NUCLEOTIDE SEQUENCE [LARGE SCALE GENOMIC DNA]</scope>
    <source>
        <strain evidence="1 2">DSM 45207</strain>
    </source>
</reference>
<evidence type="ECO:0000313" key="2">
    <source>
        <dbReference type="Proteomes" id="UP000198348"/>
    </source>
</evidence>
<dbReference type="EMBL" id="FZNW01000009">
    <property type="protein sequence ID" value="SNR55215.1"/>
    <property type="molecule type" value="Genomic_DNA"/>
</dbReference>
<evidence type="ECO:0000313" key="1">
    <source>
        <dbReference type="EMBL" id="SNR55215.1"/>
    </source>
</evidence>
<dbReference type="AlphaFoldDB" id="A0A238X840"/>
<protein>
    <submittedName>
        <fullName evidence="1">Uncharacterized protein</fullName>
    </submittedName>
</protein>
<accession>A0A238X840</accession>
<organism evidence="1 2">
    <name type="scientific">Haloechinothrix alba</name>
    <dbReference type="NCBI Taxonomy" id="664784"/>
    <lineage>
        <taxon>Bacteria</taxon>
        <taxon>Bacillati</taxon>
        <taxon>Actinomycetota</taxon>
        <taxon>Actinomycetes</taxon>
        <taxon>Pseudonocardiales</taxon>
        <taxon>Pseudonocardiaceae</taxon>
        <taxon>Haloechinothrix</taxon>
    </lineage>
</organism>
<sequence length="42" mass="4603">MVLPCVKDTELTNDAAEVVLRLLDAYLQAEAARYVTHWAAAA</sequence>
<keyword evidence="2" id="KW-1185">Reference proteome</keyword>
<dbReference type="Proteomes" id="UP000198348">
    <property type="component" value="Unassembled WGS sequence"/>
</dbReference>
<gene>
    <name evidence="1" type="ORF">SAMN06265360_109178</name>
</gene>
<proteinExistence type="predicted"/>